<name>A0A6C2C8A8_9LACO</name>
<evidence type="ECO:0000256" key="6">
    <source>
        <dbReference type="ARBA" id="ARBA00061336"/>
    </source>
</evidence>
<comment type="caution">
    <text evidence="10">The sequence shown here is derived from an EMBL/GenBank/DDBJ whole genome shotgun (WGS) entry which is preliminary data.</text>
</comment>
<evidence type="ECO:0000256" key="4">
    <source>
        <dbReference type="ARBA" id="ARBA00022840"/>
    </source>
</evidence>
<evidence type="ECO:0000256" key="7">
    <source>
        <dbReference type="HAMAP-Rule" id="MF_00593"/>
    </source>
</evidence>
<keyword evidence="3 7" id="KW-0547">Nucleotide-binding</keyword>
<dbReference type="InterPro" id="IPR042099">
    <property type="entry name" value="ANL_N_sf"/>
</dbReference>
<dbReference type="SUPFAM" id="SSF56801">
    <property type="entry name" value="Acetyl-CoA synthetase-like"/>
    <property type="match status" value="1"/>
</dbReference>
<dbReference type="InterPro" id="IPR020845">
    <property type="entry name" value="AMP-binding_CS"/>
</dbReference>
<gene>
    <name evidence="7 10" type="primary">dltA</name>
    <name evidence="10" type="ORF">ESZ50_04240</name>
</gene>
<dbReference type="GO" id="GO:0047473">
    <property type="term" value="F:D-alanine [D-alanyl carrier protein] ligase activity"/>
    <property type="evidence" value="ECO:0007669"/>
    <property type="project" value="UniProtKB-UniRule"/>
</dbReference>
<comment type="pathway">
    <text evidence="7">Cell wall biogenesis; lipoteichoic acid biosynthesis.</text>
</comment>
<dbReference type="CDD" id="cd05945">
    <property type="entry name" value="DltA"/>
    <property type="match status" value="1"/>
</dbReference>
<dbReference type="PANTHER" id="PTHR45398:SF1">
    <property type="entry name" value="ENZYME, PUTATIVE (JCVI)-RELATED"/>
    <property type="match status" value="1"/>
</dbReference>
<comment type="subcellular location">
    <subcellularLocation>
        <location evidence="7">Cytoplasm</location>
    </subcellularLocation>
</comment>
<dbReference type="GO" id="GO:0005737">
    <property type="term" value="C:cytoplasm"/>
    <property type="evidence" value="ECO:0007669"/>
    <property type="project" value="UniProtKB-SubCell"/>
</dbReference>
<dbReference type="AlphaFoldDB" id="A0A6C2C8A8"/>
<dbReference type="NCBIfam" id="NF003417">
    <property type="entry name" value="PRK04813.1"/>
    <property type="match status" value="1"/>
</dbReference>
<dbReference type="Gene3D" id="3.30.300.30">
    <property type="match status" value="1"/>
</dbReference>
<feature type="binding site" evidence="7">
    <location>
        <position position="196"/>
    </location>
    <ligand>
        <name>D-alanine</name>
        <dbReference type="ChEBI" id="CHEBI:57416"/>
    </ligand>
</feature>
<evidence type="ECO:0000259" key="9">
    <source>
        <dbReference type="Pfam" id="PF13193"/>
    </source>
</evidence>
<evidence type="ECO:0000313" key="11">
    <source>
        <dbReference type="Proteomes" id="UP000371977"/>
    </source>
</evidence>
<dbReference type="EC" id="6.2.1.54" evidence="7"/>
<dbReference type="GO" id="GO:0070395">
    <property type="term" value="P:lipoteichoic acid biosynthetic process"/>
    <property type="evidence" value="ECO:0007669"/>
    <property type="project" value="UniProtKB-UniRule"/>
</dbReference>
<feature type="binding site" evidence="7">
    <location>
        <begin position="291"/>
        <end position="296"/>
    </location>
    <ligand>
        <name>ATP</name>
        <dbReference type="ChEBI" id="CHEBI:30616"/>
    </ligand>
</feature>
<dbReference type="UniPathway" id="UPA00556"/>
<dbReference type="InterPro" id="IPR044507">
    <property type="entry name" value="DltA-like"/>
</dbReference>
<reference evidence="10 11" key="1">
    <citation type="submission" date="2019-01" db="EMBL/GenBank/DDBJ databases">
        <title>Weissella sp. nov., a novel lactic acid bacterium isolated from animal feces.</title>
        <authorList>
            <person name="Wang L.-T."/>
        </authorList>
    </citation>
    <scope>NUCLEOTIDE SEQUENCE [LARGE SCALE GENOMIC DNA]</scope>
    <source>
        <strain evidence="10 11">8H-2</strain>
    </source>
</reference>
<dbReference type="NCBIfam" id="TIGR01734">
    <property type="entry name" value="D-ala-DACP-lig"/>
    <property type="match status" value="1"/>
</dbReference>
<organism evidence="10 11">
    <name type="scientific">Weissella muntiaci</name>
    <dbReference type="NCBI Taxonomy" id="2508881"/>
    <lineage>
        <taxon>Bacteria</taxon>
        <taxon>Bacillati</taxon>
        <taxon>Bacillota</taxon>
        <taxon>Bacilli</taxon>
        <taxon>Lactobacillales</taxon>
        <taxon>Lactobacillaceae</taxon>
        <taxon>Weissella</taxon>
    </lineage>
</organism>
<dbReference type="Gene3D" id="3.40.50.12780">
    <property type="entry name" value="N-terminal domain of ligase-like"/>
    <property type="match status" value="1"/>
</dbReference>
<dbReference type="InterPro" id="IPR045851">
    <property type="entry name" value="AMP-bd_C_sf"/>
</dbReference>
<evidence type="ECO:0000256" key="5">
    <source>
        <dbReference type="ARBA" id="ARBA00054605"/>
    </source>
</evidence>
<dbReference type="GO" id="GO:0005524">
    <property type="term" value="F:ATP binding"/>
    <property type="evidence" value="ECO:0007669"/>
    <property type="project" value="UniProtKB-KW"/>
</dbReference>
<protein>
    <recommendedName>
        <fullName evidence="7">D-alanine--D-alanyl carrier protein ligase</fullName>
        <shortName evidence="7">DCL</shortName>
        <ecNumber evidence="7">6.2.1.54</ecNumber>
    </recommendedName>
    <alternativeName>
        <fullName evidence="7">D-alanine--poly(phosphoribitol) ligase subunit 1</fullName>
    </alternativeName>
    <alternativeName>
        <fullName evidence="7">D-alanine-activating enzyme</fullName>
        <shortName evidence="7">DAE</shortName>
    </alternativeName>
</protein>
<sequence length="496" mass="54803">MLIERIMKKAQTIPAQAAFTEADNSYTYRDLGDAVHQIVEQLNQLALNDRPILVFGKNNFLSLTAMLASNAVGHAYIPVDEHTPLERVAAIVEASKPALVISTSAIDGSTKQVLGEPLLITEFQANPAFDFSMLDLSKAVSGHATTYIIYTSGTTGVPKGVEVSHDNLASFVAWMLSDFEQIVDNKYLAQPLFSFDLSIFSLYPSLVSGGELVSLSRDEVGNFKKLFERLNQATINTWISTPSFVDMLLVDPSFKQANHSALQQFIFCGEELTLKTARRLQEKFPDVKIYNTYGPTEATGAISSVLIDDKLLAANDRLPVGKAKPGVKLAVEQGEIIIMGDSVGNGYFENPQKTRASFVTIEGQPAFKTGDAGSLDADGMLHYQGRMDFQVKFNGYRIELQDIEANLVMNEHVEQAVMIPRYNEDHKVTALIAVIKPHAYSTDKATMRQISKAIKADLLTRVMDYMLPTKFVYFEELPLNQNGKIDRKLLAEKVAG</sequence>
<keyword evidence="11" id="KW-1185">Reference proteome</keyword>
<keyword evidence="1 7" id="KW-0963">Cytoplasm</keyword>
<dbReference type="InterPro" id="IPR010072">
    <property type="entry name" value="DltA"/>
</dbReference>
<feature type="binding site" evidence="7">
    <location>
        <position position="371"/>
    </location>
    <ligand>
        <name>ATP</name>
        <dbReference type="ChEBI" id="CHEBI:30616"/>
    </ligand>
</feature>
<feature type="binding site" evidence="7">
    <location>
        <begin position="383"/>
        <end position="386"/>
    </location>
    <ligand>
        <name>ATP</name>
        <dbReference type="ChEBI" id="CHEBI:30616"/>
    </ligand>
</feature>
<dbReference type="Pfam" id="PF00501">
    <property type="entry name" value="AMP-binding"/>
    <property type="match status" value="1"/>
</dbReference>
<evidence type="ECO:0000256" key="3">
    <source>
        <dbReference type="ARBA" id="ARBA00022741"/>
    </source>
</evidence>
<evidence type="ECO:0000313" key="10">
    <source>
        <dbReference type="EMBL" id="TYC49806.1"/>
    </source>
</evidence>
<dbReference type="EMBL" id="SDGZ01000013">
    <property type="protein sequence ID" value="TYC49806.1"/>
    <property type="molecule type" value="Genomic_DNA"/>
</dbReference>
<feature type="domain" description="AMP-binding enzyme C-terminal" evidence="9">
    <location>
        <begin position="403"/>
        <end position="484"/>
    </location>
</feature>
<accession>A0A6C2C8A8</accession>
<dbReference type="FunFam" id="3.30.300.30:FF:000012">
    <property type="entry name" value="D-alanine--D-alanyl carrier protein ligase"/>
    <property type="match status" value="1"/>
</dbReference>
<feature type="binding site" evidence="7">
    <location>
        <position position="484"/>
    </location>
    <ligand>
        <name>D-alanine</name>
        <dbReference type="ChEBI" id="CHEBI:57416"/>
    </ligand>
</feature>
<dbReference type="Pfam" id="PF13193">
    <property type="entry name" value="AMP-binding_C"/>
    <property type="match status" value="1"/>
</dbReference>
<comment type="catalytic activity">
    <reaction evidence="7">
        <text>holo-[D-alanyl-carrier protein] + D-alanine + ATP = D-alanyl-[D-alanyl-carrier protein] + AMP + diphosphate</text>
        <dbReference type="Rhea" id="RHEA:55132"/>
        <dbReference type="Rhea" id="RHEA-COMP:14102"/>
        <dbReference type="Rhea" id="RHEA-COMP:14103"/>
        <dbReference type="ChEBI" id="CHEBI:30616"/>
        <dbReference type="ChEBI" id="CHEBI:33019"/>
        <dbReference type="ChEBI" id="CHEBI:57416"/>
        <dbReference type="ChEBI" id="CHEBI:64479"/>
        <dbReference type="ChEBI" id="CHEBI:138620"/>
        <dbReference type="ChEBI" id="CHEBI:456215"/>
        <dbReference type="EC" id="6.2.1.54"/>
    </reaction>
</comment>
<dbReference type="OrthoDB" id="9765680at2"/>
<comment type="function">
    <text evidence="5 7">Catalyzes the first step in the D-alanylation of lipoteichoic acid (LTA), the activation of D-alanine and its transfer onto the D-alanyl carrier protein (Dcp) DltC. In an ATP-dependent two-step reaction, forms a high energy D-alanyl-AMP intermediate, followed by transfer of the D-alanyl residue as a thiol ester to the phosphopantheinyl prosthetic group of the Dcp. D-alanylation of LTA plays an important role in modulating the properties of the cell wall in Gram-positive bacteria, influencing the net charge of the cell wall.</text>
</comment>
<evidence type="ECO:0000259" key="8">
    <source>
        <dbReference type="Pfam" id="PF00501"/>
    </source>
</evidence>
<feature type="binding site" evidence="7">
    <location>
        <begin position="151"/>
        <end position="152"/>
    </location>
    <ligand>
        <name>ATP</name>
        <dbReference type="ChEBI" id="CHEBI:30616"/>
    </ligand>
</feature>
<dbReference type="HAMAP" id="MF_00593">
    <property type="entry name" value="DltA"/>
    <property type="match status" value="1"/>
</dbReference>
<comment type="caution">
    <text evidence="7">Lacks conserved residue(s) required for the propagation of feature annotation.</text>
</comment>
<dbReference type="Proteomes" id="UP000371977">
    <property type="component" value="Unassembled WGS sequence"/>
</dbReference>
<dbReference type="PROSITE" id="PS00455">
    <property type="entry name" value="AMP_BINDING"/>
    <property type="match status" value="1"/>
</dbReference>
<proteinExistence type="inferred from homology"/>
<dbReference type="InterPro" id="IPR025110">
    <property type="entry name" value="AMP-bd_C"/>
</dbReference>
<comment type="similarity">
    <text evidence="6 7">Belongs to the ATP-dependent AMP-binding enzyme family. DltA subfamily.</text>
</comment>
<feature type="binding site" evidence="7">
    <location>
        <position position="484"/>
    </location>
    <ligand>
        <name>ATP</name>
        <dbReference type="ChEBI" id="CHEBI:30616"/>
    </ligand>
</feature>
<keyword evidence="4 7" id="KW-0067">ATP-binding</keyword>
<feature type="domain" description="AMP-dependent synthetase/ligase" evidence="8">
    <location>
        <begin position="9"/>
        <end position="348"/>
    </location>
</feature>
<evidence type="ECO:0000256" key="1">
    <source>
        <dbReference type="ARBA" id="ARBA00022490"/>
    </source>
</evidence>
<dbReference type="PANTHER" id="PTHR45398">
    <property type="match status" value="1"/>
</dbReference>
<evidence type="ECO:0000256" key="2">
    <source>
        <dbReference type="ARBA" id="ARBA00022598"/>
    </source>
</evidence>
<dbReference type="InterPro" id="IPR000873">
    <property type="entry name" value="AMP-dep_synth/lig_dom"/>
</dbReference>
<keyword evidence="2 7" id="KW-0436">Ligase</keyword>
<dbReference type="RefSeq" id="WP_148622365.1">
    <property type="nucleotide sequence ID" value="NZ_SDGZ01000013.1"/>
</dbReference>